<feature type="region of interest" description="Disordered" evidence="1">
    <location>
        <begin position="54"/>
        <end position="74"/>
    </location>
</feature>
<dbReference type="Proteomes" id="UP000502533">
    <property type="component" value="Chromosome"/>
</dbReference>
<dbReference type="AlphaFoldDB" id="A0A858JNY5"/>
<reference evidence="2 3" key="1">
    <citation type="submission" date="2020-03" db="EMBL/GenBank/DDBJ databases">
        <title>Isolation of cellulose-producing strains, genome characterization and application of the synthesized cellulose films as an economical and sustainable material for piezoelectric sensor construction.</title>
        <authorList>
            <person name="Mangayil R.K."/>
        </authorList>
    </citation>
    <scope>NUCLEOTIDE SEQUENCE [LARGE SCALE GENOMIC DNA]</scope>
    <source>
        <strain evidence="2 3">ENS 9a1a</strain>
    </source>
</reference>
<proteinExistence type="predicted"/>
<name>A0A858JNY5_9PROT</name>
<dbReference type="RefSeq" id="WP_166498172.1">
    <property type="nucleotide sequence ID" value="NZ_CP050139.1"/>
</dbReference>
<evidence type="ECO:0000313" key="3">
    <source>
        <dbReference type="Proteomes" id="UP000502533"/>
    </source>
</evidence>
<evidence type="ECO:0000256" key="1">
    <source>
        <dbReference type="SAM" id="MobiDB-lite"/>
    </source>
</evidence>
<dbReference type="EMBL" id="CP050139">
    <property type="protein sequence ID" value="QIP36739.1"/>
    <property type="molecule type" value="Genomic_DNA"/>
</dbReference>
<sequence length="86" mass="9461">MSGLVTEAEDTCFGYEATPAFANGRDSKAKNQFAEISLPYGHESVRRRNGAKSIIGMPEGSDQNQWPSGTHELDNQGRDLLIFTEN</sequence>
<organism evidence="2 3">
    <name type="scientific">Komagataeibacter rhaeticus</name>
    <dbReference type="NCBI Taxonomy" id="215221"/>
    <lineage>
        <taxon>Bacteria</taxon>
        <taxon>Pseudomonadati</taxon>
        <taxon>Pseudomonadota</taxon>
        <taxon>Alphaproteobacteria</taxon>
        <taxon>Acetobacterales</taxon>
        <taxon>Acetobacteraceae</taxon>
        <taxon>Komagataeibacter</taxon>
    </lineage>
</organism>
<dbReference type="GeneID" id="85023657"/>
<gene>
    <name evidence="2" type="ORF">GWK63_15965</name>
</gene>
<dbReference type="KEGG" id="kre:GWK63_15965"/>
<keyword evidence="3" id="KW-1185">Reference proteome</keyword>
<evidence type="ECO:0000313" key="2">
    <source>
        <dbReference type="EMBL" id="QIP36739.1"/>
    </source>
</evidence>
<protein>
    <submittedName>
        <fullName evidence="2">Uncharacterized protein</fullName>
    </submittedName>
</protein>
<accession>A0A858JNY5</accession>